<comment type="subcellular location">
    <subcellularLocation>
        <location evidence="2 6">Secreted</location>
        <location evidence="2 6">Cell wall</location>
    </subcellularLocation>
</comment>
<evidence type="ECO:0000256" key="2">
    <source>
        <dbReference type="ARBA" id="ARBA00004191"/>
    </source>
</evidence>
<evidence type="ECO:0000313" key="7">
    <source>
        <dbReference type="EMBL" id="GER56196.1"/>
    </source>
</evidence>
<dbReference type="GO" id="GO:0016853">
    <property type="term" value="F:isomerase activity"/>
    <property type="evidence" value="ECO:0007669"/>
    <property type="project" value="UniProtKB-KW"/>
</dbReference>
<dbReference type="EMBL" id="BKCP01012514">
    <property type="protein sequence ID" value="GER56196.1"/>
    <property type="molecule type" value="Genomic_DNA"/>
</dbReference>
<sequence>DFFNWNKVKVHYCDGAASAGDGDNEAAGLHSRGHRIWGAAMDELISKGAILTKCFYSVISRRACEDSICAWGLAKGSAMVTDENFIMKHTMSDVLSMANSGSRTNG</sequence>
<accession>A0A5A7RG81</accession>
<evidence type="ECO:0000256" key="6">
    <source>
        <dbReference type="RuleBase" id="RU363114"/>
    </source>
</evidence>
<dbReference type="OrthoDB" id="2015280at2759"/>
<dbReference type="PANTHER" id="PTHR21562:SF5">
    <property type="entry name" value="PECTIN ACETYLESTERASE 12"/>
    <property type="match status" value="1"/>
</dbReference>
<comment type="similarity">
    <text evidence="3 6">Belongs to the pectinacetylesterase family.</text>
</comment>
<evidence type="ECO:0000313" key="8">
    <source>
        <dbReference type="Proteomes" id="UP000325081"/>
    </source>
</evidence>
<dbReference type="PANTHER" id="PTHR21562">
    <property type="entry name" value="NOTUM-RELATED"/>
    <property type="match status" value="1"/>
</dbReference>
<evidence type="ECO:0000256" key="1">
    <source>
        <dbReference type="ARBA" id="ARBA00003534"/>
    </source>
</evidence>
<dbReference type="Proteomes" id="UP000325081">
    <property type="component" value="Unassembled WGS sequence"/>
</dbReference>
<keyword evidence="6" id="KW-0378">Hydrolase</keyword>
<proteinExistence type="inferred from homology"/>
<evidence type="ECO:0000256" key="5">
    <source>
        <dbReference type="ARBA" id="ARBA00023316"/>
    </source>
</evidence>
<feature type="non-terminal residue" evidence="7">
    <location>
        <position position="1"/>
    </location>
</feature>
<keyword evidence="6" id="KW-0964">Secreted</keyword>
<protein>
    <recommendedName>
        <fullName evidence="6">Pectin acetylesterase</fullName>
        <ecNumber evidence="6">3.1.1.-</ecNumber>
    </recommendedName>
</protein>
<evidence type="ECO:0000256" key="3">
    <source>
        <dbReference type="ARBA" id="ARBA00005784"/>
    </source>
</evidence>
<keyword evidence="5 6" id="KW-0961">Cell wall biogenesis/degradation</keyword>
<keyword evidence="7" id="KW-0413">Isomerase</keyword>
<dbReference type="InterPro" id="IPR004963">
    <property type="entry name" value="PAE/NOTUM"/>
</dbReference>
<gene>
    <name evidence="7" type="ORF">STAS_33910</name>
</gene>
<feature type="non-terminal residue" evidence="7">
    <location>
        <position position="106"/>
    </location>
</feature>
<evidence type="ECO:0000256" key="4">
    <source>
        <dbReference type="ARBA" id="ARBA00022512"/>
    </source>
</evidence>
<dbReference type="Pfam" id="PF03283">
    <property type="entry name" value="PAE"/>
    <property type="match status" value="1"/>
</dbReference>
<reference evidence="8" key="1">
    <citation type="journal article" date="2019" name="Curr. Biol.">
        <title>Genome Sequence of Striga asiatica Provides Insight into the Evolution of Plant Parasitism.</title>
        <authorList>
            <person name="Yoshida S."/>
            <person name="Kim S."/>
            <person name="Wafula E.K."/>
            <person name="Tanskanen J."/>
            <person name="Kim Y.M."/>
            <person name="Honaas L."/>
            <person name="Yang Z."/>
            <person name="Spallek T."/>
            <person name="Conn C.E."/>
            <person name="Ichihashi Y."/>
            <person name="Cheong K."/>
            <person name="Cui S."/>
            <person name="Der J.P."/>
            <person name="Gundlach H."/>
            <person name="Jiao Y."/>
            <person name="Hori C."/>
            <person name="Ishida J.K."/>
            <person name="Kasahara H."/>
            <person name="Kiba T."/>
            <person name="Kim M.S."/>
            <person name="Koo N."/>
            <person name="Laohavisit A."/>
            <person name="Lee Y.H."/>
            <person name="Lumba S."/>
            <person name="McCourt P."/>
            <person name="Mortimer J.C."/>
            <person name="Mutuku J.M."/>
            <person name="Nomura T."/>
            <person name="Sasaki-Sekimoto Y."/>
            <person name="Seto Y."/>
            <person name="Wang Y."/>
            <person name="Wakatake T."/>
            <person name="Sakakibara H."/>
            <person name="Demura T."/>
            <person name="Yamaguchi S."/>
            <person name="Yoneyama K."/>
            <person name="Manabe R.I."/>
            <person name="Nelson D.C."/>
            <person name="Schulman A.H."/>
            <person name="Timko M.P."/>
            <person name="dePamphilis C.W."/>
            <person name="Choi D."/>
            <person name="Shirasu K."/>
        </authorList>
    </citation>
    <scope>NUCLEOTIDE SEQUENCE [LARGE SCALE GENOMIC DNA]</scope>
    <source>
        <strain evidence="8">cv. UVA1</strain>
    </source>
</reference>
<dbReference type="EC" id="3.1.1.-" evidence="6"/>
<dbReference type="GO" id="GO:0009505">
    <property type="term" value="C:plant-type cell wall"/>
    <property type="evidence" value="ECO:0007669"/>
    <property type="project" value="TreeGrafter"/>
</dbReference>
<dbReference type="GO" id="GO:0052793">
    <property type="term" value="F:pectin acetylesterase activity"/>
    <property type="evidence" value="ECO:0007669"/>
    <property type="project" value="TreeGrafter"/>
</dbReference>
<keyword evidence="8" id="KW-1185">Reference proteome</keyword>
<name>A0A5A7RG81_STRAF</name>
<comment type="caution">
    <text evidence="7">The sequence shown here is derived from an EMBL/GenBank/DDBJ whole genome shotgun (WGS) entry which is preliminary data.</text>
</comment>
<comment type="function">
    <text evidence="1 6">Hydrolyzes acetyl esters in homogalacturonan regions of pectin. In type I primary cell wall, galacturonic acid residues of pectin can be acetylated at the O-2 and O-3 positions. Decreasing the degree of acetylation of pectin gels in vitro alters their physical properties.</text>
</comment>
<dbReference type="AlphaFoldDB" id="A0A5A7RG81"/>
<keyword evidence="4 6" id="KW-0134">Cell wall</keyword>
<organism evidence="7 8">
    <name type="scientific">Striga asiatica</name>
    <name type="common">Asiatic witchweed</name>
    <name type="synonym">Buchnera asiatica</name>
    <dbReference type="NCBI Taxonomy" id="4170"/>
    <lineage>
        <taxon>Eukaryota</taxon>
        <taxon>Viridiplantae</taxon>
        <taxon>Streptophyta</taxon>
        <taxon>Embryophyta</taxon>
        <taxon>Tracheophyta</taxon>
        <taxon>Spermatophyta</taxon>
        <taxon>Magnoliopsida</taxon>
        <taxon>eudicotyledons</taxon>
        <taxon>Gunneridae</taxon>
        <taxon>Pentapetalae</taxon>
        <taxon>asterids</taxon>
        <taxon>lamiids</taxon>
        <taxon>Lamiales</taxon>
        <taxon>Orobanchaceae</taxon>
        <taxon>Buchnereae</taxon>
        <taxon>Striga</taxon>
    </lineage>
</organism>
<dbReference type="GO" id="GO:0071555">
    <property type="term" value="P:cell wall organization"/>
    <property type="evidence" value="ECO:0007669"/>
    <property type="project" value="UniProtKB-KW"/>
</dbReference>